<dbReference type="InterPro" id="IPR007743">
    <property type="entry name" value="Immunity-related_GTPase-like"/>
</dbReference>
<comment type="similarity">
    <text evidence="1">Belongs to the TRAFAC class dynamin-like GTPase superfamily. IRG family.</text>
</comment>
<organism evidence="3 4">
    <name type="scientific">Marasmius crinis-equi</name>
    <dbReference type="NCBI Taxonomy" id="585013"/>
    <lineage>
        <taxon>Eukaryota</taxon>
        <taxon>Fungi</taxon>
        <taxon>Dikarya</taxon>
        <taxon>Basidiomycota</taxon>
        <taxon>Agaricomycotina</taxon>
        <taxon>Agaricomycetes</taxon>
        <taxon>Agaricomycetidae</taxon>
        <taxon>Agaricales</taxon>
        <taxon>Marasmiineae</taxon>
        <taxon>Marasmiaceae</taxon>
        <taxon>Marasmius</taxon>
    </lineage>
</organism>
<dbReference type="SUPFAM" id="SSF52540">
    <property type="entry name" value="P-loop containing nucleoside triphosphate hydrolases"/>
    <property type="match status" value="1"/>
</dbReference>
<evidence type="ECO:0000313" key="3">
    <source>
        <dbReference type="EMBL" id="KAL0566918.1"/>
    </source>
</evidence>
<name>A0ABR3EVI5_9AGAR</name>
<protein>
    <recommendedName>
        <fullName evidence="2">IRG-type G domain-containing protein</fullName>
    </recommendedName>
</protein>
<evidence type="ECO:0000256" key="1">
    <source>
        <dbReference type="ARBA" id="ARBA00005429"/>
    </source>
</evidence>
<dbReference type="InterPro" id="IPR027417">
    <property type="entry name" value="P-loop_NTPase"/>
</dbReference>
<dbReference type="PANTHER" id="PTHR14143:SF1">
    <property type="entry name" value="IRG-TYPE G DOMAIN-CONTAINING PROTEIN"/>
    <property type="match status" value="1"/>
</dbReference>
<feature type="domain" description="IRG-type G" evidence="2">
    <location>
        <begin position="82"/>
        <end position="271"/>
    </location>
</feature>
<sequence length="306" mass="34189">MSIATNAMLYWAQLKNAKNVPNPTIAQLEGLLEKLKAVELTKRGAALAQELETLRTEESCPVELPTLEQYNAAKDSYAYEPGKVHLAIAGSSGTGKSSMINAIRGMRDVEDDAARVGNVETTTQMQRFYEPDDRLPFVWFDVPGAGTLNVPGSTYFNNKGLYLLDSIIVLYNDRFTDIDIAIIRNCTYYNILCYINQARATMEATDEDEEPSEDNIRRAKADYEAQTRENVRKNLCNACLPVNSKAGRPTSSLRSPFMLDEEELLNGLLLDAAARRSPRSYQSVTSGEVGDNIRSLINERRSQIRE</sequence>
<evidence type="ECO:0000259" key="2">
    <source>
        <dbReference type="PROSITE" id="PS51716"/>
    </source>
</evidence>
<dbReference type="InterPro" id="IPR030385">
    <property type="entry name" value="G_IRG_dom"/>
</dbReference>
<reference evidence="3 4" key="1">
    <citation type="submission" date="2024-02" db="EMBL/GenBank/DDBJ databases">
        <title>A draft genome for the cacao thread blight pathogen Marasmius crinis-equi.</title>
        <authorList>
            <person name="Cohen S.P."/>
            <person name="Baruah I.K."/>
            <person name="Amoako-Attah I."/>
            <person name="Bukari Y."/>
            <person name="Meinhardt L.W."/>
            <person name="Bailey B.A."/>
        </authorList>
    </citation>
    <scope>NUCLEOTIDE SEQUENCE [LARGE SCALE GENOMIC DNA]</scope>
    <source>
        <strain evidence="3 4">GH-76</strain>
    </source>
</reference>
<evidence type="ECO:0000313" key="4">
    <source>
        <dbReference type="Proteomes" id="UP001465976"/>
    </source>
</evidence>
<dbReference type="PANTHER" id="PTHR14143">
    <property type="entry name" value="INTERFERON-INDUCIBLE GTPASE FAMILY MEMBER"/>
    <property type="match status" value="1"/>
</dbReference>
<dbReference type="EMBL" id="JBAHYK010001733">
    <property type="protein sequence ID" value="KAL0566918.1"/>
    <property type="molecule type" value="Genomic_DNA"/>
</dbReference>
<dbReference type="PROSITE" id="PS51716">
    <property type="entry name" value="G_IRG"/>
    <property type="match status" value="1"/>
</dbReference>
<gene>
    <name evidence="3" type="ORF">V5O48_015083</name>
</gene>
<keyword evidence="4" id="KW-1185">Reference proteome</keyword>
<dbReference type="Proteomes" id="UP001465976">
    <property type="component" value="Unassembled WGS sequence"/>
</dbReference>
<dbReference type="Gene3D" id="3.40.50.300">
    <property type="entry name" value="P-loop containing nucleotide triphosphate hydrolases"/>
    <property type="match status" value="1"/>
</dbReference>
<comment type="caution">
    <text evidence="3">The sequence shown here is derived from an EMBL/GenBank/DDBJ whole genome shotgun (WGS) entry which is preliminary data.</text>
</comment>
<accession>A0ABR3EVI5</accession>
<proteinExistence type="inferred from homology"/>
<dbReference type="Pfam" id="PF05049">
    <property type="entry name" value="IIGP"/>
    <property type="match status" value="1"/>
</dbReference>